<feature type="region of interest" description="Disordered" evidence="1">
    <location>
        <begin position="1"/>
        <end position="23"/>
    </location>
</feature>
<dbReference type="Proteomes" id="UP001165121">
    <property type="component" value="Unassembled WGS sequence"/>
</dbReference>
<organism evidence="2 3">
    <name type="scientific">Phytophthora fragariaefolia</name>
    <dbReference type="NCBI Taxonomy" id="1490495"/>
    <lineage>
        <taxon>Eukaryota</taxon>
        <taxon>Sar</taxon>
        <taxon>Stramenopiles</taxon>
        <taxon>Oomycota</taxon>
        <taxon>Peronosporomycetes</taxon>
        <taxon>Peronosporales</taxon>
        <taxon>Peronosporaceae</taxon>
        <taxon>Phytophthora</taxon>
    </lineage>
</organism>
<dbReference type="AlphaFoldDB" id="A0A9W6YID7"/>
<evidence type="ECO:0000313" key="2">
    <source>
        <dbReference type="EMBL" id="GMG16015.1"/>
    </source>
</evidence>
<name>A0A9W6YID7_9STRA</name>
<comment type="caution">
    <text evidence="2">The sequence shown here is derived from an EMBL/GenBank/DDBJ whole genome shotgun (WGS) entry which is preliminary data.</text>
</comment>
<keyword evidence="3" id="KW-1185">Reference proteome</keyword>
<gene>
    <name evidence="2" type="ORF">Pfra01_002960900</name>
</gene>
<protein>
    <submittedName>
        <fullName evidence="2">Unnamed protein product</fullName>
    </submittedName>
</protein>
<reference evidence="2" key="1">
    <citation type="submission" date="2023-04" db="EMBL/GenBank/DDBJ databases">
        <title>Phytophthora fragariaefolia NBRC 109709.</title>
        <authorList>
            <person name="Ichikawa N."/>
            <person name="Sato H."/>
            <person name="Tonouchi N."/>
        </authorList>
    </citation>
    <scope>NUCLEOTIDE SEQUENCE</scope>
    <source>
        <strain evidence="2">NBRC 109709</strain>
    </source>
</reference>
<evidence type="ECO:0000256" key="1">
    <source>
        <dbReference type="SAM" id="MobiDB-lite"/>
    </source>
</evidence>
<accession>A0A9W6YID7</accession>
<sequence length="94" mass="11031">MPECDRNPTKNQPKIHGWSPTKCPKSSAQRFDSSLIQWVGYLELRWEPGSDVPAQLKMEFERESVNFVWFISLPEEIPIHSDYSQLQSRESNHK</sequence>
<proteinExistence type="predicted"/>
<dbReference type="OrthoDB" id="128640at2759"/>
<evidence type="ECO:0000313" key="3">
    <source>
        <dbReference type="Proteomes" id="UP001165121"/>
    </source>
</evidence>
<dbReference type="EMBL" id="BSXT01018916">
    <property type="protein sequence ID" value="GMG16015.1"/>
    <property type="molecule type" value="Genomic_DNA"/>
</dbReference>